<evidence type="ECO:0000256" key="3">
    <source>
        <dbReference type="ARBA" id="ARBA00022527"/>
    </source>
</evidence>
<dbReference type="InterPro" id="IPR014710">
    <property type="entry name" value="RmlC-like_jellyroll"/>
</dbReference>
<dbReference type="Gene3D" id="1.10.510.10">
    <property type="entry name" value="Transferase(Phosphotransferase) domain 1"/>
    <property type="match status" value="1"/>
</dbReference>
<dbReference type="PANTHER" id="PTHR24353:SF147">
    <property type="entry name" value="CGMP-DEPENDENT SERINE_THREONIN PROTEIN KINASE-RELATED"/>
    <property type="match status" value="1"/>
</dbReference>
<dbReference type="InterPro" id="IPR017441">
    <property type="entry name" value="Protein_kinase_ATP_BS"/>
</dbReference>
<dbReference type="EC" id="2.7.11.12" evidence="2"/>
<evidence type="ECO:0000256" key="12">
    <source>
        <dbReference type="PROSITE-ProRule" id="PRU10141"/>
    </source>
</evidence>
<evidence type="ECO:0000313" key="17">
    <source>
        <dbReference type="EMBL" id="KAL3823032.1"/>
    </source>
</evidence>
<dbReference type="GO" id="GO:0004692">
    <property type="term" value="F:cGMP-dependent protein kinase activity"/>
    <property type="evidence" value="ECO:0007669"/>
    <property type="project" value="UniProtKB-EC"/>
</dbReference>
<dbReference type="PROSITE" id="PS50011">
    <property type="entry name" value="PROTEIN_KINASE_DOM"/>
    <property type="match status" value="1"/>
</dbReference>
<dbReference type="SMART" id="SM00100">
    <property type="entry name" value="cNMP"/>
    <property type="match status" value="2"/>
</dbReference>
<dbReference type="PROSITE" id="PS00108">
    <property type="entry name" value="PROTEIN_KINASE_ST"/>
    <property type="match status" value="1"/>
</dbReference>
<dbReference type="FunFam" id="3.30.200.20:FF:000042">
    <property type="entry name" value="Aurora kinase A"/>
    <property type="match status" value="1"/>
</dbReference>
<dbReference type="GO" id="GO:0005524">
    <property type="term" value="F:ATP binding"/>
    <property type="evidence" value="ECO:0007669"/>
    <property type="project" value="UniProtKB-UniRule"/>
</dbReference>
<evidence type="ECO:0000256" key="9">
    <source>
        <dbReference type="ARBA" id="ARBA00022992"/>
    </source>
</evidence>
<evidence type="ECO:0000256" key="4">
    <source>
        <dbReference type="ARBA" id="ARBA00022535"/>
    </source>
</evidence>
<keyword evidence="5" id="KW-0808">Transferase</keyword>
<evidence type="ECO:0000256" key="8">
    <source>
        <dbReference type="ARBA" id="ARBA00022840"/>
    </source>
</evidence>
<dbReference type="GO" id="GO:0030553">
    <property type="term" value="F:cGMP binding"/>
    <property type="evidence" value="ECO:0007669"/>
    <property type="project" value="UniProtKB-KW"/>
</dbReference>
<dbReference type="Proteomes" id="UP001530377">
    <property type="component" value="Unassembled WGS sequence"/>
</dbReference>
<feature type="region of interest" description="Disordered" evidence="13">
    <location>
        <begin position="659"/>
        <end position="681"/>
    </location>
</feature>
<dbReference type="PRINTS" id="PR00103">
    <property type="entry name" value="CAMPKINASE"/>
</dbReference>
<dbReference type="InterPro" id="IPR011009">
    <property type="entry name" value="Kinase-like_dom_sf"/>
</dbReference>
<evidence type="ECO:0000256" key="6">
    <source>
        <dbReference type="ARBA" id="ARBA00022741"/>
    </source>
</evidence>
<keyword evidence="4" id="KW-0140">cGMP</keyword>
<organism evidence="17 18">
    <name type="scientific">Cyclostephanos tholiformis</name>
    <dbReference type="NCBI Taxonomy" id="382380"/>
    <lineage>
        <taxon>Eukaryota</taxon>
        <taxon>Sar</taxon>
        <taxon>Stramenopiles</taxon>
        <taxon>Ochrophyta</taxon>
        <taxon>Bacillariophyta</taxon>
        <taxon>Coscinodiscophyceae</taxon>
        <taxon>Thalassiosirophycidae</taxon>
        <taxon>Stephanodiscales</taxon>
        <taxon>Stephanodiscaceae</taxon>
        <taxon>Cyclostephanos</taxon>
    </lineage>
</organism>
<feature type="domain" description="AGC-kinase C-terminal" evidence="16">
    <location>
        <begin position="637"/>
        <end position="681"/>
    </location>
</feature>
<dbReference type="InterPro" id="IPR000961">
    <property type="entry name" value="AGC-kinase_C"/>
</dbReference>
<reference evidence="17 18" key="1">
    <citation type="submission" date="2024-10" db="EMBL/GenBank/DDBJ databases">
        <title>Updated reference genomes for cyclostephanoid diatoms.</title>
        <authorList>
            <person name="Roberts W.R."/>
            <person name="Alverson A.J."/>
        </authorList>
    </citation>
    <scope>NUCLEOTIDE SEQUENCE [LARGE SCALE GENOMIC DNA]</scope>
    <source>
        <strain evidence="17 18">AJA228-03</strain>
    </source>
</reference>
<evidence type="ECO:0000259" key="14">
    <source>
        <dbReference type="PROSITE" id="PS50011"/>
    </source>
</evidence>
<evidence type="ECO:0000256" key="5">
    <source>
        <dbReference type="ARBA" id="ARBA00022679"/>
    </source>
</evidence>
<dbReference type="PANTHER" id="PTHR24353">
    <property type="entry name" value="CYCLIC NUCLEOTIDE-DEPENDENT PROTEIN KINASE"/>
    <property type="match status" value="1"/>
</dbReference>
<dbReference type="PROSITE" id="PS00889">
    <property type="entry name" value="CNMP_BINDING_2"/>
    <property type="match status" value="1"/>
</dbReference>
<feature type="domain" description="Cyclic nucleotide-binding" evidence="15">
    <location>
        <begin position="240"/>
        <end position="349"/>
    </location>
</feature>
<evidence type="ECO:0000313" key="18">
    <source>
        <dbReference type="Proteomes" id="UP001530377"/>
    </source>
</evidence>
<comment type="similarity">
    <text evidence="1">Belongs to the protein kinase superfamily. AGC Ser/Thr protein kinase family. cGMP subfamily.</text>
</comment>
<proteinExistence type="inferred from homology"/>
<dbReference type="Gene3D" id="3.30.200.20">
    <property type="entry name" value="Phosphorylase Kinase, domain 1"/>
    <property type="match status" value="1"/>
</dbReference>
<keyword evidence="8 12" id="KW-0067">ATP-binding</keyword>
<keyword evidence="7" id="KW-0418">Kinase</keyword>
<keyword evidence="9" id="KW-0142">cGMP-binding</keyword>
<dbReference type="InterPro" id="IPR018490">
    <property type="entry name" value="cNMP-bd_dom_sf"/>
</dbReference>
<dbReference type="SUPFAM" id="SSF56112">
    <property type="entry name" value="Protein kinase-like (PK-like)"/>
    <property type="match status" value="1"/>
</dbReference>
<dbReference type="SMART" id="SM00220">
    <property type="entry name" value="S_TKc"/>
    <property type="match status" value="1"/>
</dbReference>
<dbReference type="InterPro" id="IPR000719">
    <property type="entry name" value="Prot_kinase_dom"/>
</dbReference>
<dbReference type="SUPFAM" id="SSF51206">
    <property type="entry name" value="cAMP-binding domain-like"/>
    <property type="match status" value="2"/>
</dbReference>
<dbReference type="EMBL" id="JALLPB020000048">
    <property type="protein sequence ID" value="KAL3823032.1"/>
    <property type="molecule type" value="Genomic_DNA"/>
</dbReference>
<evidence type="ECO:0000259" key="16">
    <source>
        <dbReference type="PROSITE" id="PS51285"/>
    </source>
</evidence>
<comment type="catalytic activity">
    <reaction evidence="11">
        <text>L-seryl-[protein] + ATP = O-phospho-L-seryl-[protein] + ADP + H(+)</text>
        <dbReference type="Rhea" id="RHEA:17989"/>
        <dbReference type="Rhea" id="RHEA-COMP:9863"/>
        <dbReference type="Rhea" id="RHEA-COMP:11604"/>
        <dbReference type="ChEBI" id="CHEBI:15378"/>
        <dbReference type="ChEBI" id="CHEBI:29999"/>
        <dbReference type="ChEBI" id="CHEBI:30616"/>
        <dbReference type="ChEBI" id="CHEBI:83421"/>
        <dbReference type="ChEBI" id="CHEBI:456216"/>
        <dbReference type="EC" id="2.7.11.12"/>
    </reaction>
</comment>
<dbReference type="PROSITE" id="PS51285">
    <property type="entry name" value="AGC_KINASE_CTER"/>
    <property type="match status" value="1"/>
</dbReference>
<evidence type="ECO:0000256" key="10">
    <source>
        <dbReference type="ARBA" id="ARBA00047298"/>
    </source>
</evidence>
<evidence type="ECO:0000256" key="11">
    <source>
        <dbReference type="ARBA" id="ARBA00047462"/>
    </source>
</evidence>
<gene>
    <name evidence="17" type="ORF">ACHAXA_005220</name>
</gene>
<evidence type="ECO:0000259" key="15">
    <source>
        <dbReference type="PROSITE" id="PS50042"/>
    </source>
</evidence>
<name>A0ABD3SF20_9STRA</name>
<comment type="catalytic activity">
    <reaction evidence="10">
        <text>L-threonyl-[protein] + ATP = O-phospho-L-threonyl-[protein] + ADP + H(+)</text>
        <dbReference type="Rhea" id="RHEA:46608"/>
        <dbReference type="Rhea" id="RHEA-COMP:11060"/>
        <dbReference type="Rhea" id="RHEA-COMP:11605"/>
        <dbReference type="ChEBI" id="CHEBI:15378"/>
        <dbReference type="ChEBI" id="CHEBI:30013"/>
        <dbReference type="ChEBI" id="CHEBI:30616"/>
        <dbReference type="ChEBI" id="CHEBI:61977"/>
        <dbReference type="ChEBI" id="CHEBI:456216"/>
        <dbReference type="EC" id="2.7.11.12"/>
    </reaction>
</comment>
<feature type="domain" description="Cyclic nucleotide-binding" evidence="15">
    <location>
        <begin position="112"/>
        <end position="232"/>
    </location>
</feature>
<feature type="binding site" evidence="12">
    <location>
        <position position="416"/>
    </location>
    <ligand>
        <name>ATP</name>
        <dbReference type="ChEBI" id="CHEBI:30616"/>
    </ligand>
</feature>
<dbReference type="PROSITE" id="PS00888">
    <property type="entry name" value="CNMP_BINDING_1"/>
    <property type="match status" value="1"/>
</dbReference>
<evidence type="ECO:0000256" key="1">
    <source>
        <dbReference type="ARBA" id="ARBA00006352"/>
    </source>
</evidence>
<evidence type="ECO:0000256" key="13">
    <source>
        <dbReference type="SAM" id="MobiDB-lite"/>
    </source>
</evidence>
<dbReference type="AlphaFoldDB" id="A0ABD3SF20"/>
<evidence type="ECO:0000256" key="2">
    <source>
        <dbReference type="ARBA" id="ARBA00012428"/>
    </source>
</evidence>
<protein>
    <recommendedName>
        <fullName evidence="2">cGMP-dependent protein kinase</fullName>
        <ecNumber evidence="2">2.7.11.12</ecNumber>
    </recommendedName>
</protein>
<feature type="domain" description="Protein kinase" evidence="14">
    <location>
        <begin position="377"/>
        <end position="636"/>
    </location>
</feature>
<dbReference type="Pfam" id="PF00069">
    <property type="entry name" value="Pkinase"/>
    <property type="match status" value="1"/>
</dbReference>
<dbReference type="InterPro" id="IPR000595">
    <property type="entry name" value="cNMP-bd_dom"/>
</dbReference>
<dbReference type="PROSITE" id="PS00107">
    <property type="entry name" value="PROTEIN_KINASE_ATP"/>
    <property type="match status" value="1"/>
</dbReference>
<sequence>MSAENFRNSQSPDEVTLALMQSILSNKPLACDDIQVVEDARRELSRIRQLIHNFEQSNIDSDASTSDSDIVRKGGRNAIHAEENFNDYVKRNIAKEVHIRRLIYDAIQTNVMFVGLLEEEMMEIIDVFEPCIFNAGDVIIRQGDEGDEFYVVEQGIMWMSISMDGQDLPLCCYPEGTAFGEHALIYGSPRAATITATTDGCKLWRIRRSWYRGVVGQHRQRLHMEKLSFLPLVKIGNKLFRDIFEEDQLHTMAQLLNHEYYIKGDIILRQGESGDSLYIIESGEVGIYMREISLDGPIAIYGKGYIFGENALLEDDVRGATVVAASKLVVCCVMTRGDFTRMLGRLQDVIEGHEQQRSSPLSTPSLQKPVRYKLEDLEILNTLGQGAFSKVKLAKAKDTGVRYALKMLGKELLVKKRQDQNLLSEFRLMKELKHPNIVLMHCAMMDDRYIYFLLDLLPGGEVTNILDRGVSNCEALTRFYSASVILAYTEFYKHHILYRDLKPENILLDANGYCVLVDFGLSKVIVGPTYTFCGTPDYMAPEQIRGTGYTWAVDYWALGILLYELQSGSPPFTSFDRCPTGTASRILKGQMPSPPYPAHFSPRLNQLIKGLLVRDTTRRLGCGVGGPKSVMNQSFYAGFDWQGLLDKRLEPPFVPNLSKNIGWKETENDDARPSEWSPDLN</sequence>
<dbReference type="CDD" id="cd00038">
    <property type="entry name" value="CAP_ED"/>
    <property type="match status" value="2"/>
</dbReference>
<dbReference type="Pfam" id="PF00027">
    <property type="entry name" value="cNMP_binding"/>
    <property type="match status" value="2"/>
</dbReference>
<accession>A0ABD3SF20</accession>
<dbReference type="InterPro" id="IPR018488">
    <property type="entry name" value="cNMP-bd_CS"/>
</dbReference>
<dbReference type="InterPro" id="IPR008271">
    <property type="entry name" value="Ser/Thr_kinase_AS"/>
</dbReference>
<keyword evidence="3" id="KW-0723">Serine/threonine-protein kinase</keyword>
<feature type="compositionally biased region" description="Basic and acidic residues" evidence="13">
    <location>
        <begin position="662"/>
        <end position="673"/>
    </location>
</feature>
<dbReference type="Gene3D" id="2.60.120.10">
    <property type="entry name" value="Jelly Rolls"/>
    <property type="match status" value="2"/>
</dbReference>
<keyword evidence="6 12" id="KW-0547">Nucleotide-binding</keyword>
<dbReference type="PROSITE" id="PS50042">
    <property type="entry name" value="CNMP_BINDING_3"/>
    <property type="match status" value="2"/>
</dbReference>
<comment type="caution">
    <text evidence="17">The sequence shown here is derived from an EMBL/GenBank/DDBJ whole genome shotgun (WGS) entry which is preliminary data.</text>
</comment>
<evidence type="ECO:0000256" key="7">
    <source>
        <dbReference type="ARBA" id="ARBA00022777"/>
    </source>
</evidence>
<keyword evidence="18" id="KW-1185">Reference proteome</keyword>